<keyword evidence="3" id="KW-1185">Reference proteome</keyword>
<evidence type="ECO:0000256" key="1">
    <source>
        <dbReference type="SAM" id="MobiDB-lite"/>
    </source>
</evidence>
<organism evidence="2 3">
    <name type="scientific">Kribbella hippodromi</name>
    <dbReference type="NCBI Taxonomy" id="434347"/>
    <lineage>
        <taxon>Bacteria</taxon>
        <taxon>Bacillati</taxon>
        <taxon>Actinomycetota</taxon>
        <taxon>Actinomycetes</taxon>
        <taxon>Propionibacteriales</taxon>
        <taxon>Kribbellaceae</taxon>
        <taxon>Kribbella</taxon>
    </lineage>
</organism>
<comment type="caution">
    <text evidence="2">The sequence shown here is derived from an EMBL/GenBank/DDBJ whole genome shotgun (WGS) entry which is preliminary data.</text>
</comment>
<gene>
    <name evidence="2" type="ORF">GCM10009804_31690</name>
</gene>
<proteinExistence type="predicted"/>
<feature type="region of interest" description="Disordered" evidence="1">
    <location>
        <begin position="1"/>
        <end position="21"/>
    </location>
</feature>
<evidence type="ECO:0000313" key="2">
    <source>
        <dbReference type="EMBL" id="GAA1572815.1"/>
    </source>
</evidence>
<sequence>MKPRFSATMRQEMRAPDQLSVQPCSQRMHFLVPREAIPGPGKELVRHRPPVELVVPGKQLLPGTPIRIIQPTYGEHGGQITGRRVW</sequence>
<dbReference type="EMBL" id="BAAAPH010000009">
    <property type="protein sequence ID" value="GAA1572815.1"/>
    <property type="molecule type" value="Genomic_DNA"/>
</dbReference>
<accession>A0ABN2D8Z2</accession>
<reference evidence="2 3" key="1">
    <citation type="journal article" date="2019" name="Int. J. Syst. Evol. Microbiol.">
        <title>The Global Catalogue of Microorganisms (GCM) 10K type strain sequencing project: providing services to taxonomists for standard genome sequencing and annotation.</title>
        <authorList>
            <consortium name="The Broad Institute Genomics Platform"/>
            <consortium name="The Broad Institute Genome Sequencing Center for Infectious Disease"/>
            <person name="Wu L."/>
            <person name="Ma J."/>
        </authorList>
    </citation>
    <scope>NUCLEOTIDE SEQUENCE [LARGE SCALE GENOMIC DNA]</scope>
    <source>
        <strain evidence="2 3">JCM 15572</strain>
    </source>
</reference>
<name>A0ABN2D8Z2_9ACTN</name>
<dbReference type="Proteomes" id="UP001501705">
    <property type="component" value="Unassembled WGS sequence"/>
</dbReference>
<protein>
    <submittedName>
        <fullName evidence="2">Uncharacterized protein</fullName>
    </submittedName>
</protein>
<evidence type="ECO:0000313" key="3">
    <source>
        <dbReference type="Proteomes" id="UP001501705"/>
    </source>
</evidence>